<dbReference type="PANTHER" id="PTHR24305:SF166">
    <property type="entry name" value="CYTOCHROME P450 12A4, MITOCHONDRIAL-RELATED"/>
    <property type="match status" value="1"/>
</dbReference>
<gene>
    <name evidence="4" type="ORF">Bfra_003661</name>
</gene>
<name>A0A8H6EK41_9HELO</name>
<dbReference type="PRINTS" id="PR00385">
    <property type="entry name" value="P450"/>
</dbReference>
<proteinExistence type="inferred from homology"/>
<accession>A0A8H6EK41</accession>
<dbReference type="InterPro" id="IPR050121">
    <property type="entry name" value="Cytochrome_P450_monoxygenase"/>
</dbReference>
<dbReference type="PRINTS" id="PR00463">
    <property type="entry name" value="EP450I"/>
</dbReference>
<evidence type="ECO:0000313" key="5">
    <source>
        <dbReference type="Proteomes" id="UP000531561"/>
    </source>
</evidence>
<keyword evidence="5" id="KW-1185">Reference proteome</keyword>
<comment type="cofactor">
    <cofactor evidence="3">
        <name>heme</name>
        <dbReference type="ChEBI" id="CHEBI:30413"/>
    </cofactor>
</comment>
<dbReference type="OrthoDB" id="3945418at2759"/>
<keyword evidence="3" id="KW-0479">Metal-binding</keyword>
<dbReference type="SUPFAM" id="SSF48264">
    <property type="entry name" value="Cytochrome P450"/>
    <property type="match status" value="1"/>
</dbReference>
<dbReference type="CDD" id="cd11062">
    <property type="entry name" value="CYP58-like"/>
    <property type="match status" value="1"/>
</dbReference>
<dbReference type="EMBL" id="JABFCT010000006">
    <property type="protein sequence ID" value="KAF5875208.1"/>
    <property type="molecule type" value="Genomic_DNA"/>
</dbReference>
<dbReference type="Pfam" id="PF00067">
    <property type="entry name" value="p450"/>
    <property type="match status" value="1"/>
</dbReference>
<dbReference type="GO" id="GO:0005506">
    <property type="term" value="F:iron ion binding"/>
    <property type="evidence" value="ECO:0007669"/>
    <property type="project" value="InterPro"/>
</dbReference>
<dbReference type="AlphaFoldDB" id="A0A8H6EK41"/>
<protein>
    <submittedName>
        <fullName evidence="4">Putative cytochrome p450 monooxygenase protein</fullName>
    </submittedName>
</protein>
<evidence type="ECO:0000256" key="2">
    <source>
        <dbReference type="ARBA" id="ARBA00023026"/>
    </source>
</evidence>
<dbReference type="InterPro" id="IPR002401">
    <property type="entry name" value="Cyt_P450_E_grp-I"/>
</dbReference>
<keyword evidence="4" id="KW-0560">Oxidoreductase</keyword>
<dbReference type="Proteomes" id="UP000531561">
    <property type="component" value="Unassembled WGS sequence"/>
</dbReference>
<evidence type="ECO:0000256" key="1">
    <source>
        <dbReference type="ARBA" id="ARBA00010617"/>
    </source>
</evidence>
<keyword evidence="3" id="KW-0408">Iron</keyword>
<dbReference type="RefSeq" id="XP_037194154.1">
    <property type="nucleotide sequence ID" value="XM_037334067.1"/>
</dbReference>
<keyword evidence="2" id="KW-0843">Virulence</keyword>
<dbReference type="GeneID" id="59257759"/>
<keyword evidence="3" id="KW-0349">Heme</keyword>
<comment type="caution">
    <text evidence="4">The sequence shown here is derived from an EMBL/GenBank/DDBJ whole genome shotgun (WGS) entry which is preliminary data.</text>
</comment>
<dbReference type="Gene3D" id="1.10.630.10">
    <property type="entry name" value="Cytochrome P450"/>
    <property type="match status" value="1"/>
</dbReference>
<evidence type="ECO:0000256" key="3">
    <source>
        <dbReference type="PIRSR" id="PIRSR602401-1"/>
    </source>
</evidence>
<keyword evidence="4" id="KW-0503">Monooxygenase</keyword>
<evidence type="ECO:0000313" key="4">
    <source>
        <dbReference type="EMBL" id="KAF5875208.1"/>
    </source>
</evidence>
<dbReference type="InterPro" id="IPR001128">
    <property type="entry name" value="Cyt_P450"/>
</dbReference>
<dbReference type="GO" id="GO:0004497">
    <property type="term" value="F:monooxygenase activity"/>
    <property type="evidence" value="ECO:0007669"/>
    <property type="project" value="UniProtKB-KW"/>
</dbReference>
<comment type="similarity">
    <text evidence="1">Belongs to the cytochrome P450 family.</text>
</comment>
<dbReference type="GO" id="GO:0016705">
    <property type="term" value="F:oxidoreductase activity, acting on paired donors, with incorporation or reduction of molecular oxygen"/>
    <property type="evidence" value="ECO:0007669"/>
    <property type="project" value="InterPro"/>
</dbReference>
<dbReference type="PANTHER" id="PTHR24305">
    <property type="entry name" value="CYTOCHROME P450"/>
    <property type="match status" value="1"/>
</dbReference>
<feature type="binding site" description="axial binding residue" evidence="3">
    <location>
        <position position="462"/>
    </location>
    <ligand>
        <name>heme</name>
        <dbReference type="ChEBI" id="CHEBI:30413"/>
    </ligand>
    <ligandPart>
        <name>Fe</name>
        <dbReference type="ChEBI" id="CHEBI:18248"/>
    </ligandPart>
</feature>
<dbReference type="InterPro" id="IPR036396">
    <property type="entry name" value="Cyt_P450_sf"/>
</dbReference>
<dbReference type="GO" id="GO:0020037">
    <property type="term" value="F:heme binding"/>
    <property type="evidence" value="ECO:0007669"/>
    <property type="project" value="InterPro"/>
</dbReference>
<sequence length="536" mass="60546">MMPLPLSLLAECTVFVLVGLCLVRIVREYFSPLSSLPNAGVGAPYSRLLWAFPTEYKGCITLDLPKLHEKLGPLVRIGPNEVSFYSMEMYDAVHKVNSRFKKDPRVYGEFVQGGSPALFSITYDSFQLNDRISTDLLSDPVEHSKRRRLMGQLFNRSQMHKLEGLMLNHIDHFVQTVASSRDGANLLPVCRALEADIMSEFSFGHTIGALDAFSQGAELEMIAKNDEKATWMPLLTSFPGLCNMWEWTEQILSSITGYRNPYNKAMLDFHQWAEKSWRTMLSDNANQEKSTSPFPNLIQTMVNSNLPSSTALSEATENLGPGTDTTSATLAHILWALGSNPSFQEDLFQDLAAVSFSTDMTTLEGIPRLRACVKEGIRWTGAAAAMLPRLVPESGAEFYGHFLPENTVISSSPIWYLHDSVAFPRPKEFNPYRWLTSDGQKIRDDPLRDKFYIPFSKGANICMGAHFAYLELFLSISQVIRNFRVRVHLLPHHRSYLDEEKRSSPGVFRHVELPDRREWVAAVPTERLMAALEPRL</sequence>
<organism evidence="4 5">
    <name type="scientific">Botrytis fragariae</name>
    <dbReference type="NCBI Taxonomy" id="1964551"/>
    <lineage>
        <taxon>Eukaryota</taxon>
        <taxon>Fungi</taxon>
        <taxon>Dikarya</taxon>
        <taxon>Ascomycota</taxon>
        <taxon>Pezizomycotina</taxon>
        <taxon>Leotiomycetes</taxon>
        <taxon>Helotiales</taxon>
        <taxon>Sclerotiniaceae</taxon>
        <taxon>Botrytis</taxon>
    </lineage>
</organism>
<reference evidence="4 5" key="1">
    <citation type="journal article" date="2020" name="Phytopathology">
        <title>A high-quality genome resource of Botrytis fragariae, a new and rapidly spreading fungal pathogen causing strawberry gray mold in the U.S.A.</title>
        <authorList>
            <person name="Wu Y."/>
            <person name="Saski C.A."/>
            <person name="Schnabel G."/>
            <person name="Xiao S."/>
            <person name="Hu M."/>
        </authorList>
    </citation>
    <scope>NUCLEOTIDE SEQUENCE [LARGE SCALE GENOMIC DNA]</scope>
    <source>
        <strain evidence="4 5">BVB16</strain>
    </source>
</reference>